<evidence type="ECO:0000313" key="4">
    <source>
        <dbReference type="Proteomes" id="UP000001844"/>
    </source>
</evidence>
<dbReference type="PROSITE" id="PS51257">
    <property type="entry name" value="PROKAR_LIPOPROTEIN"/>
    <property type="match status" value="1"/>
</dbReference>
<gene>
    <name evidence="3" type="ordered locus">Nhal_1526</name>
</gene>
<reference evidence="4" key="1">
    <citation type="submission" date="2010-04" db="EMBL/GenBank/DDBJ databases">
        <title>Complete genome sequence of Nitrosococcus halophilus Nc4, a salt-adapted, aerobic obligate ammonia-oxidizing sulfur purple bacterium.</title>
        <authorList>
            <consortium name="US DOE Joint Genome Institute"/>
            <person name="Campbell M.A."/>
            <person name="Malfatti S.A."/>
            <person name="Chain P.S.G."/>
            <person name="Heidelberg J.F."/>
            <person name="Ward B.B."/>
            <person name="Klotz M.G."/>
        </authorList>
    </citation>
    <scope>NUCLEOTIDE SEQUENCE [LARGE SCALE GENOMIC DNA]</scope>
    <source>
        <strain evidence="4">Nc4</strain>
    </source>
</reference>
<dbReference type="KEGG" id="nhl:Nhal_1526"/>
<sequence>MNRILNFITFCASLMLLVGCASHPSSREQDTPRQLTHWIDKQLVPYVVKQLSQHPKFKNQPFLVVGMKGDNIQSDIDDLTHYIRNRLMAALLQTPGVNPLWRPATRPWKHHRYLADLSCGEFSQARYYLGVDIQVSPLDKTMEVSIQALDAQQNNWVSGFYQSWQGQLNPAQQDALARHHQDEYLRGLRPLPFTASQPDLLASYLAHNVSCLLRHSQTNDEVLIYAQHPTTEVHPYFRTALDLVDNYLGRFREVHITGDPQQARVILESQVYYLHDHLYQVWVTLREAQGSHHLPGTETEAYVRLPETPPSRSHPSTPLPKPEIPPASSTGVVAPSAAANPNLIPQHQVKLTRRSSTFIDSLRFLMTQNQVNCTTERWRFREGEAVRLEDLLTHSPCLIMEVSVNKPLRLLIIGQNSQGELSWIIPSPCEGNQAAGIFLKAGETFHYPLPHQKKKIQIKDFYNMPGTGWIYVIAMVDQELSRNPHQRARSIATRLGLCKNQQVSFSSWKIYLNQLLVENDQLVEWKTVPFPSCQANQCIYEVQP</sequence>
<dbReference type="HOGENOM" id="CLU_500407_0_0_6"/>
<protein>
    <submittedName>
        <fullName evidence="3">Uncharacterized protein</fullName>
    </submittedName>
</protein>
<feature type="region of interest" description="Disordered" evidence="1">
    <location>
        <begin position="305"/>
        <end position="331"/>
    </location>
</feature>
<dbReference type="AlphaFoldDB" id="D5C1N4"/>
<accession>D5C1N4</accession>
<dbReference type="STRING" id="472759.Nhal_1526"/>
<name>D5C1N4_NITHN</name>
<feature type="chain" id="PRO_5003069382" evidence="2">
    <location>
        <begin position="28"/>
        <end position="544"/>
    </location>
</feature>
<evidence type="ECO:0000313" key="3">
    <source>
        <dbReference type="EMBL" id="ADE14667.1"/>
    </source>
</evidence>
<organism evidence="3 4">
    <name type="scientific">Nitrosococcus halophilus (strain Nc4)</name>
    <dbReference type="NCBI Taxonomy" id="472759"/>
    <lineage>
        <taxon>Bacteria</taxon>
        <taxon>Pseudomonadati</taxon>
        <taxon>Pseudomonadota</taxon>
        <taxon>Gammaproteobacteria</taxon>
        <taxon>Chromatiales</taxon>
        <taxon>Chromatiaceae</taxon>
        <taxon>Nitrosococcus</taxon>
    </lineage>
</organism>
<dbReference type="Proteomes" id="UP000001844">
    <property type="component" value="Chromosome"/>
</dbReference>
<dbReference type="EMBL" id="CP001798">
    <property type="protein sequence ID" value="ADE14667.1"/>
    <property type="molecule type" value="Genomic_DNA"/>
</dbReference>
<feature type="signal peptide" evidence="2">
    <location>
        <begin position="1"/>
        <end position="27"/>
    </location>
</feature>
<evidence type="ECO:0000256" key="1">
    <source>
        <dbReference type="SAM" id="MobiDB-lite"/>
    </source>
</evidence>
<evidence type="ECO:0000256" key="2">
    <source>
        <dbReference type="SAM" id="SignalP"/>
    </source>
</evidence>
<keyword evidence="4" id="KW-1185">Reference proteome</keyword>
<dbReference type="eggNOG" id="ENOG50339F6">
    <property type="taxonomic scope" value="Bacteria"/>
</dbReference>
<proteinExistence type="predicted"/>
<keyword evidence="2" id="KW-0732">Signal</keyword>